<keyword evidence="3" id="KW-1185">Reference proteome</keyword>
<organism evidence="2 3">
    <name type="scientific">Podospora australis</name>
    <dbReference type="NCBI Taxonomy" id="1536484"/>
    <lineage>
        <taxon>Eukaryota</taxon>
        <taxon>Fungi</taxon>
        <taxon>Dikarya</taxon>
        <taxon>Ascomycota</taxon>
        <taxon>Pezizomycotina</taxon>
        <taxon>Sordariomycetes</taxon>
        <taxon>Sordariomycetidae</taxon>
        <taxon>Sordariales</taxon>
        <taxon>Podosporaceae</taxon>
        <taxon>Podospora</taxon>
    </lineage>
</organism>
<dbReference type="Proteomes" id="UP001302126">
    <property type="component" value="Unassembled WGS sequence"/>
</dbReference>
<evidence type="ECO:0000313" key="3">
    <source>
        <dbReference type="Proteomes" id="UP001302126"/>
    </source>
</evidence>
<reference evidence="2" key="1">
    <citation type="journal article" date="2023" name="Mol. Phylogenet. Evol.">
        <title>Genome-scale phylogeny and comparative genomics of the fungal order Sordariales.</title>
        <authorList>
            <person name="Hensen N."/>
            <person name="Bonometti L."/>
            <person name="Westerberg I."/>
            <person name="Brannstrom I.O."/>
            <person name="Guillou S."/>
            <person name="Cros-Aarteil S."/>
            <person name="Calhoun S."/>
            <person name="Haridas S."/>
            <person name="Kuo A."/>
            <person name="Mondo S."/>
            <person name="Pangilinan J."/>
            <person name="Riley R."/>
            <person name="LaButti K."/>
            <person name="Andreopoulos B."/>
            <person name="Lipzen A."/>
            <person name="Chen C."/>
            <person name="Yan M."/>
            <person name="Daum C."/>
            <person name="Ng V."/>
            <person name="Clum A."/>
            <person name="Steindorff A."/>
            <person name="Ohm R.A."/>
            <person name="Martin F."/>
            <person name="Silar P."/>
            <person name="Natvig D.O."/>
            <person name="Lalanne C."/>
            <person name="Gautier V."/>
            <person name="Ament-Velasquez S.L."/>
            <person name="Kruys A."/>
            <person name="Hutchinson M.I."/>
            <person name="Powell A.J."/>
            <person name="Barry K."/>
            <person name="Miller A.N."/>
            <person name="Grigoriev I.V."/>
            <person name="Debuchy R."/>
            <person name="Gladieux P."/>
            <person name="Hiltunen Thoren M."/>
            <person name="Johannesson H."/>
        </authorList>
    </citation>
    <scope>NUCLEOTIDE SEQUENCE</scope>
    <source>
        <strain evidence="2">PSN309</strain>
    </source>
</reference>
<sequence length="135" mass="15341">MKFHHIFLVFTSALAGTSALAIEDPRINNNHEGGDPEEKDAPQVVMARCIADALKHSFKYPGCAERDDWDCLCYNGEFVQVIKNAFQTFCSKTFANQYTIRGLERVHCKPLGEMVLDPWGENPKHPKIKSNWKSK</sequence>
<keyword evidence="1" id="KW-0732">Signal</keyword>
<evidence type="ECO:0000256" key="1">
    <source>
        <dbReference type="SAM" id="SignalP"/>
    </source>
</evidence>
<dbReference type="EMBL" id="MU864402">
    <property type="protein sequence ID" value="KAK4187447.1"/>
    <property type="molecule type" value="Genomic_DNA"/>
</dbReference>
<protein>
    <recommendedName>
        <fullName evidence="4">Extracellular membrane protein CFEM domain-containing protein</fullName>
    </recommendedName>
</protein>
<evidence type="ECO:0000313" key="2">
    <source>
        <dbReference type="EMBL" id="KAK4187447.1"/>
    </source>
</evidence>
<name>A0AAN7AIQ4_9PEZI</name>
<feature type="chain" id="PRO_5042950474" description="Extracellular membrane protein CFEM domain-containing protein" evidence="1">
    <location>
        <begin position="20"/>
        <end position="135"/>
    </location>
</feature>
<comment type="caution">
    <text evidence="2">The sequence shown here is derived from an EMBL/GenBank/DDBJ whole genome shotgun (WGS) entry which is preliminary data.</text>
</comment>
<feature type="signal peptide" evidence="1">
    <location>
        <begin position="1"/>
        <end position="19"/>
    </location>
</feature>
<proteinExistence type="predicted"/>
<accession>A0AAN7AIQ4</accession>
<evidence type="ECO:0008006" key="4">
    <source>
        <dbReference type="Google" id="ProtNLM"/>
    </source>
</evidence>
<reference evidence="2" key="2">
    <citation type="submission" date="2023-05" db="EMBL/GenBank/DDBJ databases">
        <authorList>
            <consortium name="Lawrence Berkeley National Laboratory"/>
            <person name="Steindorff A."/>
            <person name="Hensen N."/>
            <person name="Bonometti L."/>
            <person name="Westerberg I."/>
            <person name="Brannstrom I.O."/>
            <person name="Guillou S."/>
            <person name="Cros-Aarteil S."/>
            <person name="Calhoun S."/>
            <person name="Haridas S."/>
            <person name="Kuo A."/>
            <person name="Mondo S."/>
            <person name="Pangilinan J."/>
            <person name="Riley R."/>
            <person name="Labutti K."/>
            <person name="Andreopoulos B."/>
            <person name="Lipzen A."/>
            <person name="Chen C."/>
            <person name="Yanf M."/>
            <person name="Daum C."/>
            <person name="Ng V."/>
            <person name="Clum A."/>
            <person name="Ohm R."/>
            <person name="Martin F."/>
            <person name="Silar P."/>
            <person name="Natvig D."/>
            <person name="Lalanne C."/>
            <person name="Gautier V."/>
            <person name="Ament-Velasquez S.L."/>
            <person name="Kruys A."/>
            <person name="Hutchinson M.I."/>
            <person name="Powell A.J."/>
            <person name="Barry K."/>
            <person name="Miller A.N."/>
            <person name="Grigoriev I.V."/>
            <person name="Debuchy R."/>
            <person name="Gladieux P."/>
            <person name="Thoren M.H."/>
            <person name="Johannesson H."/>
        </authorList>
    </citation>
    <scope>NUCLEOTIDE SEQUENCE</scope>
    <source>
        <strain evidence="2">PSN309</strain>
    </source>
</reference>
<dbReference type="AlphaFoldDB" id="A0AAN7AIQ4"/>
<gene>
    <name evidence="2" type="ORF">QBC35DRAFT_452230</name>
</gene>